<reference evidence="1 2" key="1">
    <citation type="submission" date="2015-08" db="EMBL/GenBank/DDBJ databases">
        <authorList>
            <person name="Clarke R.M."/>
            <person name="Taylor B.J."/>
            <person name="Thorniley A.J."/>
            <person name="Dasenko M.A."/>
            <person name="Denver D.R."/>
            <person name="Garcia-Ruiz H."/>
            <person name="Hoyer J.S."/>
            <person name="Jogdeo S."/>
            <person name="Sullivan C.M."/>
            <person name="Peterson M.R."/>
            <person name="Rowley E.R."/>
            <person name="Schnitzler C.E."/>
            <person name="Vining K.J."/>
            <person name="Almabruk K.H."/>
            <person name="Banawas S."/>
            <person name="Beatty C."/>
            <person name="Bullock C.J."/>
            <person name="Cappellazzi J.E."/>
            <person name="Chagani S.E."/>
            <person name="Chatterjee P."/>
            <person name="Cram E.D."/>
            <person name="Elorriaga M.E."/>
            <person name="Esser M."/>
            <person name="Fellows E.J."/>
            <person name="Garcia G.R."/>
            <person name="Gullaba J.M."/>
            <person name="Kinsley M.A."/>
            <person name="Luo F."/>
            <person name="McGinnis M."/>
            <person name="Paquette C.E."/>
            <person name="Reddekopp R.L."/>
            <person name="Rosen K.L."/>
            <person name="Sahlfeld L.M."/>
            <person name="Vondras A.M."/>
            <person name="Wang J.X."/>
            <person name="Weiss E.S."/>
            <person name="Wernick R."/>
            <person name="Abuelizz H.A."/>
            <person name="Amaro Y."/>
            <person name="Archer C.L."/>
            <person name="Basu A."/>
            <person name="Bellinger M.R."/>
            <person name="Johnson S.F."/>
            <person name="Kitchen S.A."/>
            <person name="Li M."/>
            <person name="Morey-Castro K.E."/>
            <person name="Lavalleur H.J."/>
            <person name="Rangel L.J."/>
            <person name="Ree J.F."/>
            <person name="Shay S.D."/>
            <person name="Sheng Y."/>
            <person name="Smyth J.C."/>
            <person name="Stamm E.A."/>
            <person name="Taylor C.R."/>
            <person name="Vining O.B."/>
            <person name="Wanzeck K.M."/>
            <person name="Watson G."/>
            <person name="Bruck A.J."/>
            <person name="Anders K.R."/>
            <person name="Bradley K.W."/>
            <person name="Asai D.J."/>
            <person name="Bowman C.A."/>
            <person name="Russell D.A."/>
            <person name="Pope W.H."/>
            <person name="Jacobs-Sera D."/>
            <person name="Hendrix R.W."/>
            <person name="Hatfull G.F."/>
        </authorList>
    </citation>
    <scope>NUCLEOTIDE SEQUENCE [LARGE SCALE GENOMIC DNA]</scope>
</reference>
<dbReference type="KEGG" id="vg:26632193"/>
<dbReference type="OrthoDB" id="27437at10239"/>
<sequence>MKRWPKAIVAGAAVLAAFGLSACGSAVPANTYKQKLPDGRTVQCVTSGPAISCDWSNAK</sequence>
<protein>
    <recommendedName>
        <fullName evidence="3">Lipoprotein</fullName>
    </recommendedName>
</protein>
<keyword evidence="2" id="KW-1185">Reference proteome</keyword>
<name>A0A0M4R268_9CAUD</name>
<accession>A0A0M4R268</accession>
<dbReference type="GeneID" id="26632193"/>
<dbReference type="RefSeq" id="YP_009205553.1">
    <property type="nucleotide sequence ID" value="NC_028878.1"/>
</dbReference>
<proteinExistence type="predicted"/>
<gene>
    <name evidence="1" type="ORF">SEA_ARCHIE_86</name>
</gene>
<evidence type="ECO:0000313" key="2">
    <source>
        <dbReference type="Proteomes" id="UP000201697"/>
    </source>
</evidence>
<dbReference type="EMBL" id="KT591489">
    <property type="protein sequence ID" value="ALF00392.1"/>
    <property type="molecule type" value="Genomic_DNA"/>
</dbReference>
<dbReference type="Proteomes" id="UP000201697">
    <property type="component" value="Segment"/>
</dbReference>
<evidence type="ECO:0008006" key="3">
    <source>
        <dbReference type="Google" id="ProtNLM"/>
    </source>
</evidence>
<dbReference type="PROSITE" id="PS51257">
    <property type="entry name" value="PROKAR_LIPOPROTEIN"/>
    <property type="match status" value="1"/>
</dbReference>
<evidence type="ECO:0000313" key="1">
    <source>
        <dbReference type="EMBL" id="ALF00392.1"/>
    </source>
</evidence>
<organism evidence="1 2">
    <name type="scientific">Mycobacterium phage Archie</name>
    <dbReference type="NCBI Taxonomy" id="1718599"/>
    <lineage>
        <taxon>Viruses</taxon>
        <taxon>Duplodnaviria</taxon>
        <taxon>Heunggongvirae</taxon>
        <taxon>Uroviricota</taxon>
        <taxon>Caudoviricetes</taxon>
        <taxon>Vilmaviridae</taxon>
        <taxon>Lclasvirinae</taxon>
        <taxon>Faithunavirus</taxon>
        <taxon>Faithunavirus archie</taxon>
    </lineage>
</organism>